<feature type="domain" description="Mce/MlaD" evidence="3">
    <location>
        <begin position="34"/>
        <end position="98"/>
    </location>
</feature>
<evidence type="ECO:0000313" key="4">
    <source>
        <dbReference type="EMBL" id="MBO8430764.1"/>
    </source>
</evidence>
<comment type="caution">
    <text evidence="4">The sequence shown here is derived from an EMBL/GenBank/DDBJ whole genome shotgun (WGS) entry which is preliminary data.</text>
</comment>
<sequence length="291" mass="32776">MKKLFINVLSFLMLAVLIAALIWLAIFLYKETTYTRIEAEFTELEPFSAHMPVYFKGFKIGKVTKIVPVNDYTATRMHIALYPKDLKLPKNIKAQVRTFKDDFDYVEIDLPELASTTLLKNGDVIKGNSSANWESLFRKHAESGSLDIVIDNLGEITESVNKTVVQADGLLQDLRQTIKSNEANIRLTTKNLSNMSQSLSDTTIKVNNSVNQKTLDSTIDNLEQTTQNLENMTHSIDCATRGLTQTMNNVNSITQDVKEITNGVNCTMKKRFGGFRLIFGKPEQCCKKCSD</sequence>
<keyword evidence="2" id="KW-0812">Transmembrane</keyword>
<dbReference type="PANTHER" id="PTHR33371:SF4">
    <property type="entry name" value="INTERMEMBRANE PHOSPHOLIPID TRANSPORT SYSTEM BINDING PROTEIN MLAD"/>
    <property type="match status" value="1"/>
</dbReference>
<evidence type="ECO:0000313" key="5">
    <source>
        <dbReference type="Proteomes" id="UP000823632"/>
    </source>
</evidence>
<dbReference type="PANTHER" id="PTHR33371">
    <property type="entry name" value="INTERMEMBRANE PHOSPHOLIPID TRANSPORT SYSTEM BINDING PROTEIN MLAD-RELATED"/>
    <property type="match status" value="1"/>
</dbReference>
<accession>A0A9D9DN37</accession>
<dbReference type="AlphaFoldDB" id="A0A9D9DN37"/>
<dbReference type="InterPro" id="IPR003399">
    <property type="entry name" value="Mce/MlaD"/>
</dbReference>
<gene>
    <name evidence="4" type="ORF">IAC76_05190</name>
</gene>
<evidence type="ECO:0000259" key="3">
    <source>
        <dbReference type="Pfam" id="PF02470"/>
    </source>
</evidence>
<dbReference type="EMBL" id="JADIND010000108">
    <property type="protein sequence ID" value="MBO8430764.1"/>
    <property type="molecule type" value="Genomic_DNA"/>
</dbReference>
<name>A0A9D9DN37_9BACT</name>
<protein>
    <submittedName>
        <fullName evidence="4">MCE family protein</fullName>
    </submittedName>
</protein>
<feature type="transmembrane region" description="Helical" evidence="2">
    <location>
        <begin position="6"/>
        <end position="29"/>
    </location>
</feature>
<evidence type="ECO:0000256" key="1">
    <source>
        <dbReference type="SAM" id="Coils"/>
    </source>
</evidence>
<proteinExistence type="predicted"/>
<organism evidence="4 5">
    <name type="scientific">Candidatus Scatousia excrementipullorum</name>
    <dbReference type="NCBI Taxonomy" id="2840936"/>
    <lineage>
        <taxon>Bacteria</taxon>
        <taxon>Candidatus Scatousia</taxon>
    </lineage>
</organism>
<dbReference type="Proteomes" id="UP000823632">
    <property type="component" value="Unassembled WGS sequence"/>
</dbReference>
<dbReference type="InterPro" id="IPR052336">
    <property type="entry name" value="MlaD_Phospholipid_Transporter"/>
</dbReference>
<keyword evidence="1" id="KW-0175">Coiled coil</keyword>
<reference evidence="4" key="1">
    <citation type="submission" date="2020-10" db="EMBL/GenBank/DDBJ databases">
        <authorList>
            <person name="Gilroy R."/>
        </authorList>
    </citation>
    <scope>NUCLEOTIDE SEQUENCE</scope>
    <source>
        <strain evidence="4">10192</strain>
    </source>
</reference>
<keyword evidence="2" id="KW-0472">Membrane</keyword>
<reference evidence="4" key="2">
    <citation type="journal article" date="2021" name="PeerJ">
        <title>Extensive microbial diversity within the chicken gut microbiome revealed by metagenomics and culture.</title>
        <authorList>
            <person name="Gilroy R."/>
            <person name="Ravi A."/>
            <person name="Getino M."/>
            <person name="Pursley I."/>
            <person name="Horton D.L."/>
            <person name="Alikhan N.F."/>
            <person name="Baker D."/>
            <person name="Gharbi K."/>
            <person name="Hall N."/>
            <person name="Watson M."/>
            <person name="Adriaenssens E.M."/>
            <person name="Foster-Nyarko E."/>
            <person name="Jarju S."/>
            <person name="Secka A."/>
            <person name="Antonio M."/>
            <person name="Oren A."/>
            <person name="Chaudhuri R.R."/>
            <person name="La Ragione R."/>
            <person name="Hildebrand F."/>
            <person name="Pallen M.J."/>
        </authorList>
    </citation>
    <scope>NUCLEOTIDE SEQUENCE</scope>
    <source>
        <strain evidence="4">10192</strain>
    </source>
</reference>
<keyword evidence="2" id="KW-1133">Transmembrane helix</keyword>
<feature type="coiled-coil region" evidence="1">
    <location>
        <begin position="171"/>
        <end position="235"/>
    </location>
</feature>
<dbReference type="Pfam" id="PF02470">
    <property type="entry name" value="MlaD"/>
    <property type="match status" value="1"/>
</dbReference>
<evidence type="ECO:0000256" key="2">
    <source>
        <dbReference type="SAM" id="Phobius"/>
    </source>
</evidence>